<proteinExistence type="predicted"/>
<evidence type="ECO:0000313" key="4">
    <source>
        <dbReference type="EMBL" id="KAK3537279.1"/>
    </source>
</evidence>
<feature type="repeat" description="ANK" evidence="1">
    <location>
        <begin position="239"/>
        <end position="271"/>
    </location>
</feature>
<gene>
    <name evidence="4" type="ORF">QTP70_006991</name>
</gene>
<protein>
    <recommendedName>
        <fullName evidence="3">Fibronectin type-III domain-containing protein</fullName>
    </recommendedName>
</protein>
<dbReference type="SUPFAM" id="SSF48403">
    <property type="entry name" value="Ankyrin repeat"/>
    <property type="match status" value="1"/>
</dbReference>
<dbReference type="Proteomes" id="UP001274896">
    <property type="component" value="Unassembled WGS sequence"/>
</dbReference>
<evidence type="ECO:0000313" key="5">
    <source>
        <dbReference type="Proteomes" id="UP001274896"/>
    </source>
</evidence>
<dbReference type="PROSITE" id="PS50088">
    <property type="entry name" value="ANK_REPEAT"/>
    <property type="match status" value="4"/>
</dbReference>
<dbReference type="Gene3D" id="1.25.40.20">
    <property type="entry name" value="Ankyrin repeat-containing domain"/>
    <property type="match status" value="1"/>
</dbReference>
<dbReference type="InterPro" id="IPR002110">
    <property type="entry name" value="Ankyrin_rpt"/>
</dbReference>
<dbReference type="SUPFAM" id="SSF49265">
    <property type="entry name" value="Fibronectin type III"/>
    <property type="match status" value="1"/>
</dbReference>
<keyword evidence="1" id="KW-0040">ANK repeat</keyword>
<dbReference type="InterPro" id="IPR003961">
    <property type="entry name" value="FN3_dom"/>
</dbReference>
<dbReference type="Gene3D" id="2.60.40.10">
    <property type="entry name" value="Immunoglobulins"/>
    <property type="match status" value="1"/>
</dbReference>
<dbReference type="PRINTS" id="PR01415">
    <property type="entry name" value="ANKYRIN"/>
</dbReference>
<dbReference type="SMART" id="SM00060">
    <property type="entry name" value="FN3"/>
    <property type="match status" value="1"/>
</dbReference>
<dbReference type="InterPro" id="IPR036116">
    <property type="entry name" value="FN3_sf"/>
</dbReference>
<evidence type="ECO:0000256" key="2">
    <source>
        <dbReference type="SAM" id="MobiDB-lite"/>
    </source>
</evidence>
<evidence type="ECO:0000259" key="3">
    <source>
        <dbReference type="PROSITE" id="PS50853"/>
    </source>
</evidence>
<feature type="region of interest" description="Disordered" evidence="2">
    <location>
        <begin position="1"/>
        <end position="20"/>
    </location>
</feature>
<dbReference type="PROSITE" id="PS50853">
    <property type="entry name" value="FN3"/>
    <property type="match status" value="1"/>
</dbReference>
<dbReference type="PANTHER" id="PTHR24183">
    <property type="entry name" value="FIBRONECTIN TYPE 3 AND ANKYRIN REPEAT DOMAINS PROTEIN 1"/>
    <property type="match status" value="1"/>
</dbReference>
<sequence>METPDTTPVQGDGGDVDMVDEPVFKVPNKRKKQGSVSGDLLSPEVLVVENVSHHCIKLSWRAVQEDRSGPTEQWTCFAVEKMDPKTHTYGTIYIGYSTYYIVEELEPCTLYRFRLRISRPNGECCLTPVVSASTSREPLNGKHLHQAVNWNDEEELSTVLQSGTVNVNVCDKLGLTPLMVAAQKGFIRMVQKLVEHGADVNMKNGSGKDSLMLACFSGHLDIVMHLRKFGATWQSQDISGCTPLHWAAVGGHLPVIAYMIQDGCELNVRDTVTQWTPLMKVSVVSGNSAVASLLIQAGADVNVRDKDGKTPLMVAVLNNHEQLVKLLLDSGADQHVKNKFGSGAVEMAKAGGKQNIIDLMEGRII</sequence>
<dbReference type="CDD" id="cd00063">
    <property type="entry name" value="FN3"/>
    <property type="match status" value="1"/>
</dbReference>
<dbReference type="EMBL" id="JAUCMX010000008">
    <property type="protein sequence ID" value="KAK3537279.1"/>
    <property type="molecule type" value="Genomic_DNA"/>
</dbReference>
<evidence type="ECO:0000256" key="1">
    <source>
        <dbReference type="PROSITE-ProRule" id="PRU00023"/>
    </source>
</evidence>
<dbReference type="PANTHER" id="PTHR24183:SF1">
    <property type="entry name" value="FIBRONECTIN TYPE 3 AND ANKYRIN REPEAT DOMAINS PROTEIN 1"/>
    <property type="match status" value="1"/>
</dbReference>
<feature type="repeat" description="ANK" evidence="1">
    <location>
        <begin position="273"/>
        <end position="306"/>
    </location>
</feature>
<dbReference type="InterPro" id="IPR036770">
    <property type="entry name" value="Ankyrin_rpt-contain_sf"/>
</dbReference>
<dbReference type="AlphaFoldDB" id="A0AAE0V2K8"/>
<feature type="repeat" description="ANK" evidence="1">
    <location>
        <begin position="307"/>
        <end position="339"/>
    </location>
</feature>
<feature type="repeat" description="ANK" evidence="1">
    <location>
        <begin position="173"/>
        <end position="205"/>
    </location>
</feature>
<dbReference type="GO" id="GO:0042981">
    <property type="term" value="P:regulation of apoptotic process"/>
    <property type="evidence" value="ECO:0007669"/>
    <property type="project" value="TreeGrafter"/>
</dbReference>
<dbReference type="Pfam" id="PF12796">
    <property type="entry name" value="Ank_2"/>
    <property type="match status" value="2"/>
</dbReference>
<dbReference type="GO" id="GO:0005634">
    <property type="term" value="C:nucleus"/>
    <property type="evidence" value="ECO:0007669"/>
    <property type="project" value="TreeGrafter"/>
</dbReference>
<name>A0AAE0V2K8_9TELE</name>
<organism evidence="4 5">
    <name type="scientific">Hemibagrus guttatus</name>
    <dbReference type="NCBI Taxonomy" id="175788"/>
    <lineage>
        <taxon>Eukaryota</taxon>
        <taxon>Metazoa</taxon>
        <taxon>Chordata</taxon>
        <taxon>Craniata</taxon>
        <taxon>Vertebrata</taxon>
        <taxon>Euteleostomi</taxon>
        <taxon>Actinopterygii</taxon>
        <taxon>Neopterygii</taxon>
        <taxon>Teleostei</taxon>
        <taxon>Ostariophysi</taxon>
        <taxon>Siluriformes</taxon>
        <taxon>Bagridae</taxon>
        <taxon>Hemibagrus</taxon>
    </lineage>
</organism>
<reference evidence="4" key="1">
    <citation type="submission" date="2023-06" db="EMBL/GenBank/DDBJ databases">
        <title>Male Hemibagrus guttatus genome.</title>
        <authorList>
            <person name="Bian C."/>
        </authorList>
    </citation>
    <scope>NUCLEOTIDE SEQUENCE</scope>
    <source>
        <strain evidence="4">Male_cb2023</strain>
        <tissue evidence="4">Muscle</tissue>
    </source>
</reference>
<comment type="caution">
    <text evidence="4">The sequence shown here is derived from an EMBL/GenBank/DDBJ whole genome shotgun (WGS) entry which is preliminary data.</text>
</comment>
<dbReference type="SMART" id="SM00248">
    <property type="entry name" value="ANK"/>
    <property type="match status" value="5"/>
</dbReference>
<keyword evidence="5" id="KW-1185">Reference proteome</keyword>
<dbReference type="InterPro" id="IPR013783">
    <property type="entry name" value="Ig-like_fold"/>
</dbReference>
<accession>A0AAE0V2K8</accession>
<dbReference type="PROSITE" id="PS50297">
    <property type="entry name" value="ANK_REP_REGION"/>
    <property type="match status" value="3"/>
</dbReference>
<feature type="domain" description="Fibronectin type-III" evidence="3">
    <location>
        <begin position="42"/>
        <end position="137"/>
    </location>
</feature>